<sequence>MQTTNYAYAALALLALHGFLPSTAHAAEFCADQYYVDTTLPNQARWDMCWEHRNREGVVLHHVHYTPPNGTRRMVLFQAAVAQIHVPYDDNGARYHDVSDYGLGGGYMSALTTQECVGGQLLNYAGKNILCKQISPRDDAYSVDNDRLQGDALSLFSVSAIGAYNYIPEWRFLDDGAIEPGIGATGALQRFGASTLAPHGWLLESNKIGIAHLHNFFWKLDFDLGGTGSDDVVEEINYTQSNGKMARTHTALTSEAARSVDPTQVRSWRIMDSNLKNAKGLPMSYEIQLPESVQRDDGPSSEPFTQHDFFVTKQKSCELFASHNPTTNACAADLSTFVNGESLSGQDIVVWPSTTFYHMPRAEDAPRMDAHWSHIRVIPRDWHDKNPLSTSAETVPDTTTPPPPPPPPPQPPATGTISNNASGISVNGNLTDWASLTSFGADPDEITGANNKLNWLEGWLANDTDRVYLAYKTKDAIDTSGFWGYQAYLDGDSSTTTGYKTGALGADYLIEGSNVWRYTGTGTSWSWAYQGKMTTQTSGNVAEFSFPRSWLGASTELRLMFWGNNAAFGGTTRDIYPDGALINGATTRYFTYKMYVSTTTGGGNTGGGGTSNSGISNPVSSLSINGNLSDWSALTSFGTDPTDVSGANNPLDWQEGWMAHNSSTVYIAYRTLNAVNTDGFWGYQAYLDTDSTTATGYQTSGSSANAMGAEYMLEGSTLWRYTGDGESWSWVEQGVTTYAISGQTAEFSLPRSWLGNPSKLRLMFKGNNAAFGGTVADIYPNDTATPRYFEYRFQ</sequence>
<comment type="cofactor">
    <cofactor evidence="3">
        <name>Cu cation</name>
        <dbReference type="ChEBI" id="CHEBI:23378"/>
    </cofactor>
    <text evidence="3">Contains 1 topaquinone per subunit.</text>
</comment>
<dbReference type="PANTHER" id="PTHR10638">
    <property type="entry name" value="COPPER AMINE OXIDASE"/>
    <property type="match status" value="1"/>
</dbReference>
<evidence type="ECO:0000256" key="4">
    <source>
        <dbReference type="SAM" id="MobiDB-lite"/>
    </source>
</evidence>
<evidence type="ECO:0000313" key="7">
    <source>
        <dbReference type="EMBL" id="MBO0613141.1"/>
    </source>
</evidence>
<dbReference type="AlphaFoldDB" id="A0A8B0SKN1"/>
<gene>
    <name evidence="8" type="ORF">J1836_003415</name>
    <name evidence="7" type="ORF">J1836_09410</name>
</gene>
<evidence type="ECO:0000256" key="3">
    <source>
        <dbReference type="RuleBase" id="RU000672"/>
    </source>
</evidence>
<dbReference type="GO" id="GO:0005507">
    <property type="term" value="F:copper ion binding"/>
    <property type="evidence" value="ECO:0007669"/>
    <property type="project" value="InterPro"/>
</dbReference>
<feature type="chain" id="PRO_5032297940" description="Amine oxidase" evidence="5">
    <location>
        <begin position="27"/>
        <end position="794"/>
    </location>
</feature>
<dbReference type="EMBL" id="JAFMPM010000006">
    <property type="protein sequence ID" value="MBO0613141.1"/>
    <property type="molecule type" value="Genomic_DNA"/>
</dbReference>
<dbReference type="GO" id="GO:0008131">
    <property type="term" value="F:primary methylamine oxidase activity"/>
    <property type="evidence" value="ECO:0007669"/>
    <property type="project" value="InterPro"/>
</dbReference>
<feature type="active site" description="Schiff-base intermediate with substrate; via topaquinone" evidence="1">
    <location>
        <position position="164"/>
    </location>
</feature>
<accession>A0A8B0SKN1</accession>
<keyword evidence="1 3" id="KW-0801">TPQ</keyword>
<reference evidence="7 9" key="1">
    <citation type="submission" date="2021-03" db="EMBL/GenBank/DDBJ databases">
        <title>Draft genome and methylome analysis of Thiotrix fructosivoruns ATCC 49748.</title>
        <authorList>
            <person name="Fomenkov A."/>
            <person name="Grabovich M.Y."/>
            <person name="Roberts R.J."/>
        </authorList>
    </citation>
    <scope>NUCLEOTIDE SEQUENCE [LARGE SCALE GENOMIC DNA]</scope>
    <source>
        <strain evidence="7 9">ATCC 49748</strain>
    </source>
</reference>
<feature type="signal peptide" evidence="5">
    <location>
        <begin position="1"/>
        <end position="26"/>
    </location>
</feature>
<dbReference type="RefSeq" id="WP_207250869.1">
    <property type="nucleotide sequence ID" value="NZ_JAFMPM010000006.1"/>
</dbReference>
<feature type="compositionally biased region" description="Pro residues" evidence="4">
    <location>
        <begin position="399"/>
        <end position="412"/>
    </location>
</feature>
<dbReference type="Gene3D" id="2.70.98.20">
    <property type="entry name" value="Copper amine oxidase, catalytic domain"/>
    <property type="match status" value="1"/>
</dbReference>
<feature type="domain" description="Copper amine oxidase catalytic" evidence="6">
    <location>
        <begin position="148"/>
        <end position="387"/>
    </location>
</feature>
<protein>
    <recommendedName>
        <fullName evidence="3">Amine oxidase</fullName>
        <ecNumber evidence="3">1.4.3.-</ecNumber>
    </recommendedName>
</protein>
<evidence type="ECO:0000256" key="2">
    <source>
        <dbReference type="PIRSR" id="PIRSR600269-51"/>
    </source>
</evidence>
<reference evidence="8" key="2">
    <citation type="submission" date="2021-04" db="EMBL/GenBank/DDBJ databases">
        <title>Complete Genome and methylome analysis of Thiothrix fructosivorans ATCC 49748.</title>
        <authorList>
            <person name="Fomenkov A."/>
            <person name="Sun L."/>
            <person name="Vincze T."/>
            <person name="Grabovich M.Y."/>
            <person name="Roberts R.J."/>
        </authorList>
    </citation>
    <scope>NUCLEOTIDE SEQUENCE</scope>
    <source>
        <strain evidence="8">ATCC 49748</strain>
    </source>
</reference>
<keyword evidence="5" id="KW-0732">Signal</keyword>
<evidence type="ECO:0000313" key="9">
    <source>
        <dbReference type="Proteomes" id="UP000664466"/>
    </source>
</evidence>
<keyword evidence="3" id="KW-0560">Oxidoreductase</keyword>
<evidence type="ECO:0000313" key="8">
    <source>
        <dbReference type="EMBL" id="QTX11419.1"/>
    </source>
</evidence>
<dbReference type="PANTHER" id="PTHR10638:SF20">
    <property type="entry name" value="AMINE OXIDASE"/>
    <property type="match status" value="1"/>
</dbReference>
<dbReference type="InterPro" id="IPR000269">
    <property type="entry name" value="Cu_amine_oxidase"/>
</dbReference>
<dbReference type="SUPFAM" id="SSF49998">
    <property type="entry name" value="Amine oxidase catalytic domain"/>
    <property type="match status" value="1"/>
</dbReference>
<dbReference type="InterPro" id="IPR015798">
    <property type="entry name" value="Cu_amine_oxidase_C"/>
</dbReference>
<dbReference type="GO" id="GO:0009308">
    <property type="term" value="P:amine metabolic process"/>
    <property type="evidence" value="ECO:0007669"/>
    <property type="project" value="UniProtKB-UniRule"/>
</dbReference>
<evidence type="ECO:0000256" key="1">
    <source>
        <dbReference type="PIRSR" id="PIRSR600269-50"/>
    </source>
</evidence>
<dbReference type="InterPro" id="IPR036460">
    <property type="entry name" value="Cu_amine_oxidase_C_sf"/>
</dbReference>
<dbReference type="Pfam" id="PF01179">
    <property type="entry name" value="Cu_amine_oxid"/>
    <property type="match status" value="1"/>
</dbReference>
<comment type="similarity">
    <text evidence="3">Belongs to the copper/topaquinone oxidase family.</text>
</comment>
<proteinExistence type="inferred from homology"/>
<dbReference type="EC" id="1.4.3.-" evidence="3"/>
<dbReference type="GO" id="GO:0048038">
    <property type="term" value="F:quinone binding"/>
    <property type="evidence" value="ECO:0007669"/>
    <property type="project" value="InterPro"/>
</dbReference>
<feature type="modified residue" description="2',4',5'-topaquinone" evidence="2">
    <location>
        <position position="164"/>
    </location>
</feature>
<dbReference type="Proteomes" id="UP000664466">
    <property type="component" value="Unassembled WGS sequence"/>
</dbReference>
<comment type="PTM">
    <text evidence="2 3">Topaquinone (TPQ) is generated by copper-dependent autoxidation of a specific tyrosyl residue.</text>
</comment>
<evidence type="ECO:0000256" key="5">
    <source>
        <dbReference type="SAM" id="SignalP"/>
    </source>
</evidence>
<keyword evidence="9" id="KW-1185">Reference proteome</keyword>
<dbReference type="EMBL" id="CP072748">
    <property type="protein sequence ID" value="QTX11419.1"/>
    <property type="molecule type" value="Genomic_DNA"/>
</dbReference>
<keyword evidence="3" id="KW-0186">Copper</keyword>
<organism evidence="8">
    <name type="scientific">Thiothrix fructosivorans</name>
    <dbReference type="NCBI Taxonomy" id="111770"/>
    <lineage>
        <taxon>Bacteria</taxon>
        <taxon>Pseudomonadati</taxon>
        <taxon>Pseudomonadota</taxon>
        <taxon>Gammaproteobacteria</taxon>
        <taxon>Thiotrichales</taxon>
        <taxon>Thiotrichaceae</taxon>
        <taxon>Thiothrix</taxon>
    </lineage>
</organism>
<feature type="region of interest" description="Disordered" evidence="4">
    <location>
        <begin position="383"/>
        <end position="422"/>
    </location>
</feature>
<keyword evidence="3" id="KW-0479">Metal-binding</keyword>
<feature type="active site" description="Proton acceptor" evidence="1">
    <location>
        <position position="97"/>
    </location>
</feature>
<name>A0A8B0SKN1_9GAMM</name>
<evidence type="ECO:0000259" key="6">
    <source>
        <dbReference type="Pfam" id="PF01179"/>
    </source>
</evidence>